<comment type="caution">
    <text evidence="1">The sequence shown here is derived from an EMBL/GenBank/DDBJ whole genome shotgun (WGS) entry which is preliminary data.</text>
</comment>
<evidence type="ECO:0000313" key="1">
    <source>
        <dbReference type="EMBL" id="EKT84083.1"/>
    </source>
</evidence>
<protein>
    <recommendedName>
        <fullName evidence="3">Heme peroxidase</fullName>
    </recommendedName>
</protein>
<name>K8XR17_RHOOP</name>
<gene>
    <name evidence="1" type="ORF">WSS_A03170</name>
</gene>
<dbReference type="AlphaFoldDB" id="K8XR17"/>
<accession>K8XR17</accession>
<sequence length="238" mass="26012">MEDLVTVSADTVETVVTACLDRLGDPSGWVTSDAYRHSLALCIIESVQSSAGHSEVAVVDRYLAYRRAHPDQPLTDGARDLLRTFEEAGSSDQWAGKVGSYKRRYSATGVPIEARHIQLAAERLHQLRINSIDDLLEAARDEAALEQIHDAWIEVCGESSDVTWAHFLMLAGIPGVRPNRVADVFISGALGISEATDDGLAEEILEATATELGVDPDQLNYAIRRWLSANSRRLEEAA</sequence>
<evidence type="ECO:0000313" key="2">
    <source>
        <dbReference type="Proteomes" id="UP000005951"/>
    </source>
</evidence>
<organism evidence="1 2">
    <name type="scientific">Rhodococcus opacus M213</name>
    <dbReference type="NCBI Taxonomy" id="1129896"/>
    <lineage>
        <taxon>Bacteria</taxon>
        <taxon>Bacillati</taxon>
        <taxon>Actinomycetota</taxon>
        <taxon>Actinomycetes</taxon>
        <taxon>Mycobacteriales</taxon>
        <taxon>Nocardiaceae</taxon>
        <taxon>Rhodococcus</taxon>
    </lineage>
</organism>
<dbReference type="EMBL" id="AJYC02000011">
    <property type="protein sequence ID" value="EKT84083.1"/>
    <property type="molecule type" value="Genomic_DNA"/>
</dbReference>
<reference evidence="1 2" key="1">
    <citation type="journal article" date="2013" name="Genome Announc.">
        <title>Draft Genome Sequence of Rhodococcus opacus Strain M213 Shows a Diverse Catabolic Potential.</title>
        <authorList>
            <person name="Pathak A."/>
            <person name="Green S.J."/>
            <person name="Ogram A."/>
            <person name="Chauhan A."/>
        </authorList>
    </citation>
    <scope>NUCLEOTIDE SEQUENCE [LARGE SCALE GENOMIC DNA]</scope>
    <source>
        <strain evidence="1 2">M213</strain>
    </source>
</reference>
<proteinExistence type="predicted"/>
<dbReference type="Proteomes" id="UP000005951">
    <property type="component" value="Unassembled WGS sequence"/>
</dbReference>
<evidence type="ECO:0008006" key="3">
    <source>
        <dbReference type="Google" id="ProtNLM"/>
    </source>
</evidence>